<dbReference type="RefSeq" id="WP_250597969.1">
    <property type="nucleotide sequence ID" value="NZ_JAKRVY010000009.1"/>
</dbReference>
<sequence length="66" mass="6621">MVKFAVGLIVLGTAALAASSVVLPSVAYGGPLSDAYLLPLVAVVLYFLAAAVLLRSALASAYSQPV</sequence>
<keyword evidence="1" id="KW-1133">Transmembrane helix</keyword>
<accession>A0AAE3FTJ3</accession>
<organism evidence="2 3">
    <name type="scientific">Natranaeroarchaeum aerophilus</name>
    <dbReference type="NCBI Taxonomy" id="2917711"/>
    <lineage>
        <taxon>Archaea</taxon>
        <taxon>Methanobacteriati</taxon>
        <taxon>Methanobacteriota</taxon>
        <taxon>Stenosarchaea group</taxon>
        <taxon>Halobacteria</taxon>
        <taxon>Halobacteriales</taxon>
        <taxon>Natronoarchaeaceae</taxon>
        <taxon>Natranaeroarchaeum</taxon>
    </lineage>
</organism>
<dbReference type="EMBL" id="JAKRVY010000009">
    <property type="protein sequence ID" value="MCL9814760.1"/>
    <property type="molecule type" value="Genomic_DNA"/>
</dbReference>
<feature type="transmembrane region" description="Helical" evidence="1">
    <location>
        <begin position="36"/>
        <end position="54"/>
    </location>
</feature>
<keyword evidence="3" id="KW-1185">Reference proteome</keyword>
<evidence type="ECO:0000313" key="2">
    <source>
        <dbReference type="EMBL" id="MCL9814760.1"/>
    </source>
</evidence>
<dbReference type="AlphaFoldDB" id="A0AAE3FTJ3"/>
<protein>
    <submittedName>
        <fullName evidence="2">Uncharacterized protein</fullName>
    </submittedName>
</protein>
<dbReference type="Proteomes" id="UP001202674">
    <property type="component" value="Unassembled WGS sequence"/>
</dbReference>
<evidence type="ECO:0000256" key="1">
    <source>
        <dbReference type="SAM" id="Phobius"/>
    </source>
</evidence>
<comment type="caution">
    <text evidence="2">The sequence shown here is derived from an EMBL/GenBank/DDBJ whole genome shotgun (WGS) entry which is preliminary data.</text>
</comment>
<name>A0AAE3FTJ3_9EURY</name>
<keyword evidence="1" id="KW-0812">Transmembrane</keyword>
<proteinExistence type="predicted"/>
<evidence type="ECO:0000313" key="3">
    <source>
        <dbReference type="Proteomes" id="UP001202674"/>
    </source>
</evidence>
<keyword evidence="1" id="KW-0472">Membrane</keyword>
<reference evidence="2 3" key="1">
    <citation type="journal article" date="2022" name="Syst. Appl. Microbiol.">
        <title>Natronocalculus amylovorans gen. nov., sp. nov., and Natranaeroarchaeum aerophilus sp. nov., dominant culturable amylolytic natronoarchaea from hypersaline soda lakes in southwestern Siberia.</title>
        <authorList>
            <person name="Sorokin D.Y."/>
            <person name="Elcheninov A.G."/>
            <person name="Khizhniak T.V."/>
            <person name="Koenen M."/>
            <person name="Bale N.J."/>
            <person name="Damste J.S.S."/>
            <person name="Kublanov I.V."/>
        </authorList>
    </citation>
    <scope>NUCLEOTIDE SEQUENCE [LARGE SCALE GENOMIC DNA]</scope>
    <source>
        <strain evidence="2 3">AArc-St1-1</strain>
    </source>
</reference>
<gene>
    <name evidence="2" type="ORF">AArcSt11_13960</name>
</gene>